<dbReference type="Proteomes" id="UP001154312">
    <property type="component" value="Unassembled WGS sequence"/>
</dbReference>
<keyword evidence="2" id="KW-1185">Reference proteome</keyword>
<dbReference type="GO" id="GO:0005975">
    <property type="term" value="P:carbohydrate metabolic process"/>
    <property type="evidence" value="ECO:0007669"/>
    <property type="project" value="InterPro"/>
</dbReference>
<dbReference type="SUPFAM" id="SSF88713">
    <property type="entry name" value="Glycoside hydrolase/deacetylase"/>
    <property type="match status" value="1"/>
</dbReference>
<dbReference type="InterPro" id="IPR011330">
    <property type="entry name" value="Glyco_hydro/deAcase_b/a-brl"/>
</dbReference>
<dbReference type="InterPro" id="IPR006837">
    <property type="entry name" value="Divergent_DAC"/>
</dbReference>
<dbReference type="RefSeq" id="WP_277445506.1">
    <property type="nucleotide sequence ID" value="NZ_JAKOAV010000055.1"/>
</dbReference>
<gene>
    <name evidence="1" type="ORF">L7E55_16755</name>
</gene>
<sequence length="83" mass="9067">MVDDPKIAIVIDDFGGADTTGVKEMFSINCPMTFAVMPNLPHSEEHASEAVAAGYQVIYICRSHVYQGATGWRYSLVMGITLQ</sequence>
<comment type="caution">
    <text evidence="1">The sequence shown here is derived from an EMBL/GenBank/DDBJ whole genome shotgun (WGS) entry which is preliminary data.</text>
</comment>
<dbReference type="AlphaFoldDB" id="A0A9X4H404"/>
<dbReference type="Gene3D" id="3.20.20.370">
    <property type="entry name" value="Glycoside hydrolase/deacetylase"/>
    <property type="match status" value="1"/>
</dbReference>
<dbReference type="Pfam" id="PF04748">
    <property type="entry name" value="Polysacc_deac_2"/>
    <property type="match status" value="1"/>
</dbReference>
<accession>A0A9X4H404</accession>
<evidence type="ECO:0000313" key="1">
    <source>
        <dbReference type="EMBL" id="MDF9409975.1"/>
    </source>
</evidence>
<protein>
    <submittedName>
        <fullName evidence="1">Divergent polysaccharide deacetylase family protein</fullName>
    </submittedName>
</protein>
<dbReference type="EMBL" id="JAKOAV010000055">
    <property type="protein sequence ID" value="MDF9409975.1"/>
    <property type="molecule type" value="Genomic_DNA"/>
</dbReference>
<name>A0A9X4H404_9FIRM</name>
<reference evidence="1" key="1">
    <citation type="submission" date="2022-02" db="EMBL/GenBank/DDBJ databases">
        <authorList>
            <person name="Leng L."/>
        </authorList>
    </citation>
    <scope>NUCLEOTIDE SEQUENCE</scope>
    <source>
        <strain evidence="1">JI</strain>
    </source>
</reference>
<evidence type="ECO:0000313" key="2">
    <source>
        <dbReference type="Proteomes" id="UP001154312"/>
    </source>
</evidence>
<organism evidence="1 2">
    <name type="scientific">Pelotomaculum isophthalicicum JI</name>
    <dbReference type="NCBI Taxonomy" id="947010"/>
    <lineage>
        <taxon>Bacteria</taxon>
        <taxon>Bacillati</taxon>
        <taxon>Bacillota</taxon>
        <taxon>Clostridia</taxon>
        <taxon>Eubacteriales</taxon>
        <taxon>Desulfotomaculaceae</taxon>
        <taxon>Pelotomaculum</taxon>
    </lineage>
</organism>
<proteinExistence type="predicted"/>